<dbReference type="Proteomes" id="UP001430172">
    <property type="component" value="Unassembled WGS sequence"/>
</dbReference>
<organism evidence="2 3">
    <name type="scientific">Phycicoccus sonneratiae</name>
    <dbReference type="NCBI Taxonomy" id="2807628"/>
    <lineage>
        <taxon>Bacteria</taxon>
        <taxon>Bacillati</taxon>
        <taxon>Actinomycetota</taxon>
        <taxon>Actinomycetes</taxon>
        <taxon>Micrococcales</taxon>
        <taxon>Intrasporangiaceae</taxon>
        <taxon>Phycicoccus</taxon>
    </lineage>
</organism>
<keyword evidence="3" id="KW-1185">Reference proteome</keyword>
<comment type="caution">
    <text evidence="2">The sequence shown here is derived from an EMBL/GenBank/DDBJ whole genome shotgun (WGS) entry which is preliminary data.</text>
</comment>
<sequence length="143" mass="15383">MSTRTDRLATVLRVRTIQEEQRRGDLARAAAAQGRAAEAAAEAAARYGAREVCGVGVPLVAATFLATRQAEVLRADGIASTTAEHALAEGETERSRALLAEARTRTSGLERVLERAAEERRQDRLAADQQVAEESGRAKEGER</sequence>
<name>A0ABS2CNQ7_9MICO</name>
<evidence type="ECO:0008006" key="4">
    <source>
        <dbReference type="Google" id="ProtNLM"/>
    </source>
</evidence>
<evidence type="ECO:0000313" key="2">
    <source>
        <dbReference type="EMBL" id="MBM6401460.1"/>
    </source>
</evidence>
<protein>
    <recommendedName>
        <fullName evidence="4">Flagellar FliJ protein</fullName>
    </recommendedName>
</protein>
<accession>A0ABS2CNQ7</accession>
<dbReference type="RefSeq" id="WP_204131930.1">
    <property type="nucleotide sequence ID" value="NZ_JAFDVD010000015.1"/>
</dbReference>
<feature type="region of interest" description="Disordered" evidence="1">
    <location>
        <begin position="118"/>
        <end position="143"/>
    </location>
</feature>
<gene>
    <name evidence="2" type="ORF">JQN70_13760</name>
</gene>
<feature type="compositionally biased region" description="Basic and acidic residues" evidence="1">
    <location>
        <begin position="134"/>
        <end position="143"/>
    </location>
</feature>
<reference evidence="2" key="1">
    <citation type="submission" date="2021-02" db="EMBL/GenBank/DDBJ databases">
        <title>Phycicoccus sp. MQZ13P-5T, whole genome shotgun sequence.</title>
        <authorList>
            <person name="Tuo L."/>
        </authorList>
    </citation>
    <scope>NUCLEOTIDE SEQUENCE</scope>
    <source>
        <strain evidence="2">MQZ13P-5</strain>
    </source>
</reference>
<evidence type="ECO:0000256" key="1">
    <source>
        <dbReference type="SAM" id="MobiDB-lite"/>
    </source>
</evidence>
<evidence type="ECO:0000313" key="3">
    <source>
        <dbReference type="Proteomes" id="UP001430172"/>
    </source>
</evidence>
<dbReference type="EMBL" id="JAFDVD010000015">
    <property type="protein sequence ID" value="MBM6401460.1"/>
    <property type="molecule type" value="Genomic_DNA"/>
</dbReference>
<proteinExistence type="predicted"/>